<evidence type="ECO:0000313" key="8">
    <source>
        <dbReference type="Proteomes" id="UP000002257"/>
    </source>
</evidence>
<dbReference type="SUPFAM" id="SSF81343">
    <property type="entry name" value="Fumarate reductase respiratory complex transmembrane subunits"/>
    <property type="match status" value="1"/>
</dbReference>
<accession>B8EQQ6</accession>
<dbReference type="CDD" id="cd00207">
    <property type="entry name" value="fer2"/>
    <property type="match status" value="1"/>
</dbReference>
<evidence type="ECO:0000256" key="4">
    <source>
        <dbReference type="SAM" id="Phobius"/>
    </source>
</evidence>
<proteinExistence type="predicted"/>
<feature type="transmembrane region" description="Helical" evidence="4">
    <location>
        <begin position="242"/>
        <end position="259"/>
    </location>
</feature>
<dbReference type="Pfam" id="PF00111">
    <property type="entry name" value="Fer2"/>
    <property type="match status" value="1"/>
</dbReference>
<keyword evidence="4" id="KW-0812">Transmembrane</keyword>
<keyword evidence="8" id="KW-1185">Reference proteome</keyword>
<dbReference type="STRING" id="395965.Msil_0348"/>
<evidence type="ECO:0000256" key="3">
    <source>
        <dbReference type="ARBA" id="ARBA00023136"/>
    </source>
</evidence>
<dbReference type="InterPro" id="IPR029787">
    <property type="entry name" value="Nucleotide_cyclase"/>
</dbReference>
<dbReference type="InterPro" id="IPR036010">
    <property type="entry name" value="2Fe-2S_ferredoxin-like_sf"/>
</dbReference>
<keyword evidence="2" id="KW-1003">Cell membrane</keyword>
<keyword evidence="3 4" id="KW-0472">Membrane</keyword>
<dbReference type="GO" id="GO:0035556">
    <property type="term" value="P:intracellular signal transduction"/>
    <property type="evidence" value="ECO:0007669"/>
    <property type="project" value="InterPro"/>
</dbReference>
<dbReference type="InterPro" id="IPR012675">
    <property type="entry name" value="Beta-grasp_dom_sf"/>
</dbReference>
<dbReference type="Proteomes" id="UP000002257">
    <property type="component" value="Chromosome"/>
</dbReference>
<sequence>MSSVTSSASTAQRKASRFPPIERTLRLSTGLLLFTFAASHFLNHACGIFRLPTMEAVRFVLLWPWRTLLGQTLLYGSFLIHGGLGLYAIYRRRHLRIPRGELFQILLGLSIPPLVILHAVNVRLGYQLFNLPLTYPWLIYRYWELSPFVGLPRQFLLLLVLWIHGCIGLRSWLRFRPWYPAWTPVLAALATLVPILAMSGIIAAGRDFDATAAQDAAFRGAFARLQTPAEAAALAKIGETLILIYLGLVGAVFAARAALDWRRRRYRAIAITYPDGARAVVPRGFSILEASRWAGTPHMSMCGGRGRCSTCRVRIRSDLAALPSPNVAEANTLAAIGAPADVRLACQLRPIEDVDVTPLLTLKRWETRMAASRPVASNEHEIVALFVDLRDSTRLADGRLPYDAFYVIDKYVGAVCKAVESHGGEVTSVAGDGVMCFFDGGGDPRAAARGAMIALRDLWISLSELSVEFEAAFDFPVRFGAGCHIGIAVVGGLESRRAVQFLGEVGNIAARLQALTKEAGCAVILSRAVIERAGLPVPALERRSVQIRSVSQEIETVAFREREDFADLIGHEASRGPGGAAGSGRLRQV</sequence>
<feature type="transmembrane region" description="Helical" evidence="4">
    <location>
        <begin position="31"/>
        <end position="52"/>
    </location>
</feature>
<dbReference type="CDD" id="cd07302">
    <property type="entry name" value="CHD"/>
    <property type="match status" value="1"/>
</dbReference>
<feature type="domain" description="Guanylate cyclase" evidence="5">
    <location>
        <begin position="383"/>
        <end position="513"/>
    </location>
</feature>
<dbReference type="InterPro" id="IPR001041">
    <property type="entry name" value="2Fe-2S_ferredoxin-type"/>
</dbReference>
<dbReference type="GO" id="GO:0004016">
    <property type="term" value="F:adenylate cyclase activity"/>
    <property type="evidence" value="ECO:0007669"/>
    <property type="project" value="UniProtKB-ARBA"/>
</dbReference>
<evidence type="ECO:0000256" key="1">
    <source>
        <dbReference type="ARBA" id="ARBA00004651"/>
    </source>
</evidence>
<evidence type="ECO:0000256" key="2">
    <source>
        <dbReference type="ARBA" id="ARBA00022475"/>
    </source>
</evidence>
<dbReference type="InterPro" id="IPR001054">
    <property type="entry name" value="A/G_cyclase"/>
</dbReference>
<reference evidence="7 8" key="1">
    <citation type="journal article" date="2010" name="J. Bacteriol.">
        <title>Complete genome sequence of the aerobic facultative methanotroph Methylocella silvestris BL2.</title>
        <authorList>
            <person name="Chen Y."/>
            <person name="Crombie A."/>
            <person name="Rahman M.T."/>
            <person name="Dedysh S.N."/>
            <person name="Liesack W."/>
            <person name="Stott M.B."/>
            <person name="Alam M."/>
            <person name="Theisen A.R."/>
            <person name="Murrell J.C."/>
            <person name="Dunfield P.F."/>
        </authorList>
    </citation>
    <scope>NUCLEOTIDE SEQUENCE [LARGE SCALE GENOMIC DNA]</scope>
    <source>
        <strain evidence="8">DSM 15510 / CIP 108128 / LMG 27833 / NCIMB 13906 / BL2</strain>
    </source>
</reference>
<dbReference type="InterPro" id="IPR034804">
    <property type="entry name" value="SQR/QFR_C/D"/>
</dbReference>
<dbReference type="SUPFAM" id="SSF54292">
    <property type="entry name" value="2Fe-2S ferredoxin-like"/>
    <property type="match status" value="1"/>
</dbReference>
<keyword evidence="4" id="KW-1133">Transmembrane helix</keyword>
<dbReference type="AlphaFoldDB" id="B8EQQ6"/>
<dbReference type="OrthoDB" id="341967at2"/>
<evidence type="ECO:0000259" key="6">
    <source>
        <dbReference type="PROSITE" id="PS51085"/>
    </source>
</evidence>
<feature type="transmembrane region" description="Helical" evidence="4">
    <location>
        <begin position="102"/>
        <end position="120"/>
    </location>
</feature>
<dbReference type="PANTHER" id="PTHR43081:SF17">
    <property type="entry name" value="BLL5647 PROTEIN"/>
    <property type="match status" value="1"/>
</dbReference>
<dbReference type="GO" id="GO:0005886">
    <property type="term" value="C:plasma membrane"/>
    <property type="evidence" value="ECO:0007669"/>
    <property type="project" value="UniProtKB-SubCell"/>
</dbReference>
<dbReference type="HOGENOM" id="CLU_492377_0_0_5"/>
<dbReference type="PANTHER" id="PTHR43081">
    <property type="entry name" value="ADENYLATE CYCLASE, TERMINAL-DIFFERENTIATION SPECIFIC-RELATED"/>
    <property type="match status" value="1"/>
</dbReference>
<organism evidence="7 8">
    <name type="scientific">Methylocella silvestris (strain DSM 15510 / CIP 108128 / LMG 27833 / NCIMB 13906 / BL2)</name>
    <dbReference type="NCBI Taxonomy" id="395965"/>
    <lineage>
        <taxon>Bacteria</taxon>
        <taxon>Pseudomonadati</taxon>
        <taxon>Pseudomonadota</taxon>
        <taxon>Alphaproteobacteria</taxon>
        <taxon>Hyphomicrobiales</taxon>
        <taxon>Beijerinckiaceae</taxon>
        <taxon>Methylocella</taxon>
    </lineage>
</organism>
<dbReference type="Gene3D" id="3.30.70.1230">
    <property type="entry name" value="Nucleotide cyclase"/>
    <property type="match status" value="1"/>
</dbReference>
<name>B8EQQ6_METSB</name>
<dbReference type="eggNOG" id="COG0633">
    <property type="taxonomic scope" value="Bacteria"/>
</dbReference>
<dbReference type="InterPro" id="IPR050697">
    <property type="entry name" value="Adenylyl/Guanylyl_Cyclase_3/4"/>
</dbReference>
<feature type="transmembrane region" description="Helical" evidence="4">
    <location>
        <begin position="72"/>
        <end position="90"/>
    </location>
</feature>
<feature type="transmembrane region" description="Helical" evidence="4">
    <location>
        <begin position="155"/>
        <end position="173"/>
    </location>
</feature>
<dbReference type="PROSITE" id="PS50125">
    <property type="entry name" value="GUANYLATE_CYCLASE_2"/>
    <property type="match status" value="1"/>
</dbReference>
<dbReference type="PROSITE" id="PS51085">
    <property type="entry name" value="2FE2S_FER_2"/>
    <property type="match status" value="1"/>
</dbReference>
<feature type="transmembrane region" description="Helical" evidence="4">
    <location>
        <begin position="185"/>
        <end position="205"/>
    </location>
</feature>
<gene>
    <name evidence="7" type="ordered locus">Msil_0348</name>
</gene>
<dbReference type="KEGG" id="msl:Msil_0348"/>
<dbReference type="Gene3D" id="3.10.20.30">
    <property type="match status" value="1"/>
</dbReference>
<dbReference type="GO" id="GO:0006171">
    <property type="term" value="P:cAMP biosynthetic process"/>
    <property type="evidence" value="ECO:0007669"/>
    <property type="project" value="TreeGrafter"/>
</dbReference>
<evidence type="ECO:0000313" key="7">
    <source>
        <dbReference type="EMBL" id="ACK49327.1"/>
    </source>
</evidence>
<comment type="subcellular location">
    <subcellularLocation>
        <location evidence="1">Cell membrane</location>
        <topology evidence="1">Multi-pass membrane protein</topology>
    </subcellularLocation>
</comment>
<feature type="domain" description="2Fe-2S ferredoxin-type" evidence="6">
    <location>
        <begin position="267"/>
        <end position="362"/>
    </location>
</feature>
<evidence type="ECO:0000259" key="5">
    <source>
        <dbReference type="PROSITE" id="PS50125"/>
    </source>
</evidence>
<dbReference type="eggNOG" id="COG2114">
    <property type="taxonomic scope" value="Bacteria"/>
</dbReference>
<dbReference type="EMBL" id="CP001280">
    <property type="protein sequence ID" value="ACK49327.1"/>
    <property type="molecule type" value="Genomic_DNA"/>
</dbReference>
<protein>
    <submittedName>
        <fullName evidence="7">Ferredoxin</fullName>
    </submittedName>
</protein>
<dbReference type="GO" id="GO:0051536">
    <property type="term" value="F:iron-sulfur cluster binding"/>
    <property type="evidence" value="ECO:0007669"/>
    <property type="project" value="InterPro"/>
</dbReference>
<dbReference type="SUPFAM" id="SSF55073">
    <property type="entry name" value="Nucleotide cyclase"/>
    <property type="match status" value="1"/>
</dbReference>